<sequence>MILFAKLTLNNKVLCVYARKVFVNVIFIYGYALYCIAIAL</sequence>
<evidence type="ECO:0000313" key="3">
    <source>
        <dbReference type="Proteomes" id="UP000648482"/>
    </source>
</evidence>
<comment type="caution">
    <text evidence="2">The sequence shown here is derived from an EMBL/GenBank/DDBJ whole genome shotgun (WGS) entry which is preliminary data.</text>
</comment>
<evidence type="ECO:0000256" key="1">
    <source>
        <dbReference type="SAM" id="Phobius"/>
    </source>
</evidence>
<dbReference type="EMBL" id="AQGU01000025">
    <property type="protein sequence ID" value="MBE0359358.1"/>
    <property type="molecule type" value="Genomic_DNA"/>
</dbReference>
<gene>
    <name evidence="2" type="ORF">PALI_a0603</name>
</gene>
<keyword evidence="1" id="KW-0812">Transmembrane</keyword>
<reference evidence="2 3" key="1">
    <citation type="submission" date="2015-06" db="EMBL/GenBank/DDBJ databases">
        <title>Genome sequence of Pseudoalteromonas aliena.</title>
        <authorList>
            <person name="Xie B.-B."/>
            <person name="Rong J.-C."/>
            <person name="Qin Q.-L."/>
            <person name="Zhang Y.-Z."/>
        </authorList>
    </citation>
    <scope>NUCLEOTIDE SEQUENCE [LARGE SCALE GENOMIC DNA]</scope>
    <source>
        <strain evidence="2 3">SW19</strain>
    </source>
</reference>
<accession>A0ABR9DYB8</accession>
<keyword evidence="1" id="KW-1133">Transmembrane helix</keyword>
<keyword evidence="3" id="KW-1185">Reference proteome</keyword>
<keyword evidence="1" id="KW-0472">Membrane</keyword>
<evidence type="ECO:0000313" key="2">
    <source>
        <dbReference type="EMBL" id="MBE0359358.1"/>
    </source>
</evidence>
<name>A0ABR9DYB8_9GAMM</name>
<proteinExistence type="predicted"/>
<organism evidence="2 3">
    <name type="scientific">Pseudoalteromonas aliena SW19</name>
    <dbReference type="NCBI Taxonomy" id="1314866"/>
    <lineage>
        <taxon>Bacteria</taxon>
        <taxon>Pseudomonadati</taxon>
        <taxon>Pseudomonadota</taxon>
        <taxon>Gammaproteobacteria</taxon>
        <taxon>Alteromonadales</taxon>
        <taxon>Pseudoalteromonadaceae</taxon>
        <taxon>Pseudoalteromonas</taxon>
    </lineage>
</organism>
<dbReference type="Proteomes" id="UP000648482">
    <property type="component" value="Unassembled WGS sequence"/>
</dbReference>
<feature type="transmembrane region" description="Helical" evidence="1">
    <location>
        <begin position="21"/>
        <end position="39"/>
    </location>
</feature>
<protein>
    <submittedName>
        <fullName evidence="2">Uncharacterized protein</fullName>
    </submittedName>
</protein>